<dbReference type="InterPro" id="IPR001387">
    <property type="entry name" value="Cro/C1-type_HTH"/>
</dbReference>
<protein>
    <submittedName>
        <fullName evidence="3">Helix-turn-helix domain-containing protein</fullName>
    </submittedName>
</protein>
<reference evidence="3 4" key="1">
    <citation type="submission" date="2024-08" db="EMBL/GenBank/DDBJ databases">
        <title>Mycobacterium servetensis sp. nov., a novel rapid-growing mycobacterial species recovered from a human patient in Zaragoza, Spain.</title>
        <authorList>
            <person name="Tristancho-Baro A.I."/>
            <person name="Buenestado-Serrano S."/>
            <person name="Garcia De Viedma D."/>
            <person name="Milagro-Beamonte A."/>
            <person name="Burillo N."/>
            <person name="Sanz S."/>
            <person name="Lopez-Calleja A.I."/>
            <person name="Penas-Utrilla D."/>
            <person name="Guardingo M."/>
            <person name="Garcia M.J."/>
            <person name="Vinuelas-Bayon J."/>
        </authorList>
    </citation>
    <scope>NUCLEOTIDE SEQUENCE [LARGE SCALE GENOMIC DNA]</scope>
    <source>
        <strain evidence="4">HUMS_12744610</strain>
    </source>
</reference>
<comment type="caution">
    <text evidence="3">The sequence shown here is derived from an EMBL/GenBank/DDBJ whole genome shotgun (WGS) entry which is preliminary data.</text>
</comment>
<feature type="domain" description="HTH cro/C1-type" evidence="2">
    <location>
        <begin position="95"/>
        <end position="126"/>
    </location>
</feature>
<keyword evidence="4" id="KW-1185">Reference proteome</keyword>
<evidence type="ECO:0000256" key="1">
    <source>
        <dbReference type="SAM" id="MobiDB-lite"/>
    </source>
</evidence>
<evidence type="ECO:0000313" key="4">
    <source>
        <dbReference type="Proteomes" id="UP001564760"/>
    </source>
</evidence>
<name>A0ABV4CB98_9MYCO</name>
<evidence type="ECO:0000259" key="2">
    <source>
        <dbReference type="Pfam" id="PF01381"/>
    </source>
</evidence>
<feature type="compositionally biased region" description="Basic and acidic residues" evidence="1">
    <location>
        <begin position="118"/>
        <end position="132"/>
    </location>
</feature>
<dbReference type="RefSeq" id="WP_369742191.1">
    <property type="nucleotide sequence ID" value="NZ_JBGEDP010000003.1"/>
</dbReference>
<dbReference type="CDD" id="cd00093">
    <property type="entry name" value="HTH_XRE"/>
    <property type="match status" value="1"/>
</dbReference>
<dbReference type="Pfam" id="PF01381">
    <property type="entry name" value="HTH_3"/>
    <property type="match status" value="1"/>
</dbReference>
<proteinExistence type="predicted"/>
<gene>
    <name evidence="3" type="ORF">AB8998_31470</name>
</gene>
<evidence type="ECO:0000313" key="3">
    <source>
        <dbReference type="EMBL" id="MEY8019167.1"/>
    </source>
</evidence>
<dbReference type="Proteomes" id="UP001564760">
    <property type="component" value="Unassembled WGS sequence"/>
</dbReference>
<sequence length="239" mass="25567">MARPRRRRNLTGDDLGKYGSVAAGNVDVDRAAAGLKVPKSQVRDAVKQARDTHRQVYFRAISGRREADVTDQSNAKGMLLAAFGRGVRGAAVNAKAAADKLGVAVSTVRRWAAGKQRPSPDHLDALQSESKKAATTKAGRTAATDDFRSSPHGRTALTHGGSLRISGNQGPGGNVSDAYTRDRSVTFTVGVDDVQAMLRAYEEDGDKGLHAWLTEVADKNYLGDWGFITIEDFGFGPAR</sequence>
<feature type="region of interest" description="Disordered" evidence="1">
    <location>
        <begin position="112"/>
        <end position="179"/>
    </location>
</feature>
<dbReference type="EMBL" id="JBGEDP010000003">
    <property type="protein sequence ID" value="MEY8019167.1"/>
    <property type="molecule type" value="Genomic_DNA"/>
</dbReference>
<feature type="compositionally biased region" description="Low complexity" evidence="1">
    <location>
        <begin position="133"/>
        <end position="142"/>
    </location>
</feature>
<organism evidence="3 4">
    <name type="scientific">Mycobacterium servetii</name>
    <dbReference type="NCBI Taxonomy" id="3237418"/>
    <lineage>
        <taxon>Bacteria</taxon>
        <taxon>Bacillati</taxon>
        <taxon>Actinomycetota</taxon>
        <taxon>Actinomycetes</taxon>
        <taxon>Mycobacteriales</taxon>
        <taxon>Mycobacteriaceae</taxon>
        <taxon>Mycobacterium</taxon>
    </lineage>
</organism>
<accession>A0ABV4CB98</accession>